<gene>
    <name evidence="4" type="ORF">AMOR_47480</name>
</gene>
<dbReference type="Gene3D" id="1.10.287.110">
    <property type="entry name" value="DnaJ domain"/>
    <property type="match status" value="1"/>
</dbReference>
<protein>
    <recommendedName>
        <fullName evidence="3">J domain-containing protein</fullName>
    </recommendedName>
</protein>
<dbReference type="SMART" id="SM00271">
    <property type="entry name" value="DnaJ"/>
    <property type="match status" value="1"/>
</dbReference>
<evidence type="ECO:0000313" key="5">
    <source>
        <dbReference type="Proteomes" id="UP001162891"/>
    </source>
</evidence>
<dbReference type="EMBL" id="AP025591">
    <property type="protein sequence ID" value="BDG05752.1"/>
    <property type="molecule type" value="Genomic_DNA"/>
</dbReference>
<proteinExistence type="predicted"/>
<reference evidence="5" key="1">
    <citation type="journal article" date="2022" name="Int. J. Syst. Evol. Microbiol.">
        <title>Anaeromyxobacter oryzae sp. nov., Anaeromyxobacter diazotrophicus sp. nov. and Anaeromyxobacter paludicola sp. nov., isolated from paddy soils.</title>
        <authorList>
            <person name="Itoh H."/>
            <person name="Xu Z."/>
            <person name="Mise K."/>
            <person name="Masuda Y."/>
            <person name="Ushijima N."/>
            <person name="Hayakawa C."/>
            <person name="Shiratori Y."/>
            <person name="Senoo K."/>
        </authorList>
    </citation>
    <scope>NUCLEOTIDE SEQUENCE [LARGE SCALE GENOMIC DNA]</scope>
    <source>
        <strain evidence="5">Red232</strain>
    </source>
</reference>
<keyword evidence="2" id="KW-0812">Transmembrane</keyword>
<evidence type="ECO:0000256" key="1">
    <source>
        <dbReference type="SAM" id="MobiDB-lite"/>
    </source>
</evidence>
<dbReference type="InterPro" id="IPR036869">
    <property type="entry name" value="J_dom_sf"/>
</dbReference>
<keyword evidence="2" id="KW-1133">Transmembrane helix</keyword>
<keyword evidence="2" id="KW-0472">Membrane</keyword>
<evidence type="ECO:0000256" key="2">
    <source>
        <dbReference type="SAM" id="Phobius"/>
    </source>
</evidence>
<dbReference type="SUPFAM" id="SSF46565">
    <property type="entry name" value="Chaperone J-domain"/>
    <property type="match status" value="1"/>
</dbReference>
<evidence type="ECO:0000313" key="4">
    <source>
        <dbReference type="EMBL" id="BDG05752.1"/>
    </source>
</evidence>
<dbReference type="PANTHER" id="PTHR43948:SF10">
    <property type="entry name" value="MRJ, ISOFORM E"/>
    <property type="match status" value="1"/>
</dbReference>
<dbReference type="PANTHER" id="PTHR43948">
    <property type="entry name" value="DNAJ HOMOLOG SUBFAMILY B"/>
    <property type="match status" value="1"/>
</dbReference>
<accession>A0ABM7X1T7</accession>
<organism evidence="4 5">
    <name type="scientific">Anaeromyxobacter oryzae</name>
    <dbReference type="NCBI Taxonomy" id="2918170"/>
    <lineage>
        <taxon>Bacteria</taxon>
        <taxon>Pseudomonadati</taxon>
        <taxon>Myxococcota</taxon>
        <taxon>Myxococcia</taxon>
        <taxon>Myxococcales</taxon>
        <taxon>Cystobacterineae</taxon>
        <taxon>Anaeromyxobacteraceae</taxon>
        <taxon>Anaeromyxobacter</taxon>
    </lineage>
</organism>
<feature type="transmembrane region" description="Helical" evidence="2">
    <location>
        <begin position="140"/>
        <end position="159"/>
    </location>
</feature>
<sequence length="410" mass="44407">MTRTEALEALGVDSSASSEEIKAAYRKLVFWSHPDRNPGNKIAEETFKRIAEAYDVLTKEGFRATRGREGADRDAAERAAKERAEAKRAARRAAERAAAERAAAERAAAERAAAERAAAERAAAERAAAERAAAERDRRLTLAGIAVVATVVLCVWASVSSPGPEALRRGDPPATAALRESSRPTSGEPSRAPPPAQRGRASVSTPKGTAPKVPIDDAEAMAAFFSSAGESPDRSQWTDARIESQIVWNDHGAIRVGMIVEASRADAKTACFLQVSDVNSDHRITRTRVVDVPPHFCNPTPGIVSVEPKLYQFDAKTTMCAVRYGELHQGYGGADWTFFRLTGEGLIKNGSVEIPLEPESPYPVALETETSREGPYRLAVLLRKGRQTVSRVPYVWSGDRYIEQLPSSAK</sequence>
<dbReference type="Pfam" id="PF00226">
    <property type="entry name" value="DnaJ"/>
    <property type="match status" value="1"/>
</dbReference>
<name>A0ABM7X1T7_9BACT</name>
<evidence type="ECO:0000259" key="3">
    <source>
        <dbReference type="SMART" id="SM00271"/>
    </source>
</evidence>
<keyword evidence="5" id="KW-1185">Reference proteome</keyword>
<feature type="region of interest" description="Disordered" evidence="1">
    <location>
        <begin position="65"/>
        <end position="98"/>
    </location>
</feature>
<dbReference type="CDD" id="cd06257">
    <property type="entry name" value="DnaJ"/>
    <property type="match status" value="1"/>
</dbReference>
<dbReference type="Proteomes" id="UP001162891">
    <property type="component" value="Chromosome"/>
</dbReference>
<feature type="domain" description="J" evidence="3">
    <location>
        <begin position="4"/>
        <end position="62"/>
    </location>
</feature>
<dbReference type="PRINTS" id="PR00625">
    <property type="entry name" value="JDOMAIN"/>
</dbReference>
<feature type="region of interest" description="Disordered" evidence="1">
    <location>
        <begin position="162"/>
        <end position="213"/>
    </location>
</feature>
<dbReference type="InterPro" id="IPR001623">
    <property type="entry name" value="DnaJ_domain"/>
</dbReference>